<dbReference type="OrthoDB" id="102473at2"/>
<dbReference type="RefSeq" id="WP_092099110.1">
    <property type="nucleotide sequence ID" value="NZ_FNAR01000038.1"/>
</dbReference>
<dbReference type="Proteomes" id="UP000198823">
    <property type="component" value="Unassembled WGS sequence"/>
</dbReference>
<dbReference type="Pfam" id="PF02538">
    <property type="entry name" value="Hydantoinase_B"/>
    <property type="match status" value="1"/>
</dbReference>
<dbReference type="PANTHER" id="PTHR11365:SF23">
    <property type="entry name" value="HYPOTHETICAL 5-OXOPROLINASE (EUROFUNG)-RELATED"/>
    <property type="match status" value="1"/>
</dbReference>
<reference evidence="2 3" key="1">
    <citation type="submission" date="2016-10" db="EMBL/GenBank/DDBJ databases">
        <authorList>
            <person name="de Groot N.N."/>
        </authorList>
    </citation>
    <scope>NUCLEOTIDE SEQUENCE [LARGE SCALE GENOMIC DNA]</scope>
    <source>
        <strain evidence="2 3">CGMCC 1.6762</strain>
    </source>
</reference>
<organism evidence="2 3">
    <name type="scientific">Bhargavaea beijingensis</name>
    <dbReference type="NCBI Taxonomy" id="426756"/>
    <lineage>
        <taxon>Bacteria</taxon>
        <taxon>Bacillati</taxon>
        <taxon>Bacillota</taxon>
        <taxon>Bacilli</taxon>
        <taxon>Bacillales</taxon>
        <taxon>Caryophanaceae</taxon>
        <taxon>Bhargavaea</taxon>
    </lineage>
</organism>
<dbReference type="GO" id="GO:0006749">
    <property type="term" value="P:glutathione metabolic process"/>
    <property type="evidence" value="ECO:0007669"/>
    <property type="project" value="TreeGrafter"/>
</dbReference>
<evidence type="ECO:0000259" key="1">
    <source>
        <dbReference type="Pfam" id="PF02538"/>
    </source>
</evidence>
<feature type="domain" description="Hydantoinase B/oxoprolinase" evidence="1">
    <location>
        <begin position="8"/>
        <end position="531"/>
    </location>
</feature>
<dbReference type="InterPro" id="IPR003692">
    <property type="entry name" value="Hydantoinase_B"/>
</dbReference>
<dbReference type="GO" id="GO:0017168">
    <property type="term" value="F:5-oxoprolinase (ATP-hydrolyzing) activity"/>
    <property type="evidence" value="ECO:0007669"/>
    <property type="project" value="TreeGrafter"/>
</dbReference>
<evidence type="ECO:0000313" key="3">
    <source>
        <dbReference type="Proteomes" id="UP000198823"/>
    </source>
</evidence>
<dbReference type="EMBL" id="FNAR01000038">
    <property type="protein sequence ID" value="SDE97090.1"/>
    <property type="molecule type" value="Genomic_DNA"/>
</dbReference>
<accession>A0A1G7H9H6</accession>
<name>A0A1G7H9H6_9BACL</name>
<dbReference type="AlphaFoldDB" id="A0A1G7H9H6"/>
<dbReference type="STRING" id="426756.SAMN04488126_1382"/>
<dbReference type="PANTHER" id="PTHR11365">
    <property type="entry name" value="5-OXOPROLINASE RELATED"/>
    <property type="match status" value="1"/>
</dbReference>
<dbReference type="GO" id="GO:0005829">
    <property type="term" value="C:cytosol"/>
    <property type="evidence" value="ECO:0007669"/>
    <property type="project" value="TreeGrafter"/>
</dbReference>
<sequence length="569" mass="62536">MTKSTISPFVLEVIKDSLMSIGEEMFHALARTSMSPMFYEVLDYACGLTDKNGNLISQGNGVTSFIGMLSPMVQHVLEKYEDGEGLEEGDIILINDPYVGGGSHLSDVGLVMPIYHEGELVAFSANKGHWTELGGKDPGSFTNDSTEIYQEGLQFPGIKLYQRGELNKAIVELIGVNVRLPDMSLGDMWAQVAALKTGEKRVRELCLKYERQVVTGAMEKLIIQAEQYSMNELSKLPKGTFEAEDFIEGDPNKGGPYPIRLKVTITDNEFICDFRGSHPQVMNPVNCSYFGLLASVRVMFLAILRPQFNVNEGLFKPLKVITDPGSIVSAERPSPVSMNFEARMGGAELIWKALAPELPDRLTAGHLLSVCSFLLTGSHPDTGERFLIVEPTLGGWGAGDEMDGQRGQFCMGNGETYNMPVEIAEARYGVRVSDYRLRCDGAGAGTFNGGSGVIREYEVLSDGQEMTASFGRHRFKPWGMKGGQDGSSSYLRVNRKNGEVEGPFGVATRLRLNRGDKVQLVTATGGGYGPPENRNPEWVKSDLKNGYITAEQAKTVYQLSEDEFKQYGR</sequence>
<evidence type="ECO:0000313" key="2">
    <source>
        <dbReference type="EMBL" id="SDE97090.1"/>
    </source>
</evidence>
<protein>
    <submittedName>
        <fullName evidence="2">N-methylhydantoinase B</fullName>
    </submittedName>
</protein>
<gene>
    <name evidence="2" type="ORF">SAMN04488126_1382</name>
</gene>
<proteinExistence type="predicted"/>
<dbReference type="InterPro" id="IPR045079">
    <property type="entry name" value="Oxoprolinase-like"/>
</dbReference>